<dbReference type="AlphaFoldDB" id="A0A848KXZ1"/>
<accession>A0A848KXZ1</accession>
<proteinExistence type="predicted"/>
<organism evidence="2 3">
    <name type="scientific">Gordonia asplenii</name>
    <dbReference type="NCBI Taxonomy" id="2725283"/>
    <lineage>
        <taxon>Bacteria</taxon>
        <taxon>Bacillati</taxon>
        <taxon>Actinomycetota</taxon>
        <taxon>Actinomycetes</taxon>
        <taxon>Mycobacteriales</taxon>
        <taxon>Gordoniaceae</taxon>
        <taxon>Gordonia</taxon>
    </lineage>
</organism>
<evidence type="ECO:0000313" key="3">
    <source>
        <dbReference type="Proteomes" id="UP000550729"/>
    </source>
</evidence>
<comment type="caution">
    <text evidence="2">The sequence shown here is derived from an EMBL/GenBank/DDBJ whole genome shotgun (WGS) entry which is preliminary data.</text>
</comment>
<protein>
    <submittedName>
        <fullName evidence="2">(2Fe-2S)-binding protein</fullName>
    </submittedName>
</protein>
<dbReference type="InterPro" id="IPR024726">
    <property type="entry name" value="FhuF_C"/>
</dbReference>
<reference evidence="2 3" key="1">
    <citation type="submission" date="2020-04" db="EMBL/GenBank/DDBJ databases">
        <title>Gordonia sp. nov. TBRC 11910.</title>
        <authorList>
            <person name="Suriyachadkun C."/>
        </authorList>
    </citation>
    <scope>NUCLEOTIDE SEQUENCE [LARGE SCALE GENOMIC DNA]</scope>
    <source>
        <strain evidence="2 3">TBRC 11910</strain>
    </source>
</reference>
<dbReference type="RefSeq" id="WP_170193585.1">
    <property type="nucleotide sequence ID" value="NZ_JABBNB010000006.1"/>
</dbReference>
<dbReference type="EMBL" id="JABBNB010000006">
    <property type="protein sequence ID" value="NMO01081.1"/>
    <property type="molecule type" value="Genomic_DNA"/>
</dbReference>
<name>A0A848KXZ1_9ACTN</name>
<dbReference type="Proteomes" id="UP000550729">
    <property type="component" value="Unassembled WGS sequence"/>
</dbReference>
<dbReference type="Pfam" id="PF11575">
    <property type="entry name" value="FhuF_C"/>
    <property type="match status" value="1"/>
</dbReference>
<feature type="domain" description="Ferric siderophore reductase C-terminal" evidence="1">
    <location>
        <begin position="168"/>
        <end position="190"/>
    </location>
</feature>
<keyword evidence="3" id="KW-1185">Reference proteome</keyword>
<dbReference type="GO" id="GO:0051537">
    <property type="term" value="F:2 iron, 2 sulfur cluster binding"/>
    <property type="evidence" value="ECO:0007669"/>
    <property type="project" value="InterPro"/>
</dbReference>
<gene>
    <name evidence="2" type="ORF">HH308_07610</name>
</gene>
<evidence type="ECO:0000259" key="1">
    <source>
        <dbReference type="Pfam" id="PF11575"/>
    </source>
</evidence>
<sequence>MSTLLHDDVLFARVNRVRRALATGLPDDAPSVELRVAASVTHLGLVARVIAPLVAREGFGAPAMSLLPEDLHWQDRLGGPYPLSIAIAEHGDDQWHDSLIGHLTETVATRLDVSRKVLEGNVASAANSAAQMIARASPNVARSAFSAADSILARPGVESGRAGAGYRRRSCCLIYRVSGDTAAVCGDCVLG</sequence>
<evidence type="ECO:0000313" key="2">
    <source>
        <dbReference type="EMBL" id="NMO01081.1"/>
    </source>
</evidence>